<comment type="caution">
    <text evidence="1">The sequence shown here is derived from an EMBL/GenBank/DDBJ whole genome shotgun (WGS) entry which is preliminary data.</text>
</comment>
<dbReference type="AlphaFoldDB" id="A0A4Z0UZP5"/>
<evidence type="ECO:0000313" key="2">
    <source>
        <dbReference type="Proteomes" id="UP000297635"/>
    </source>
</evidence>
<accession>A0A4Z0UZP5</accession>
<sequence>MARTITPKIDARLFTAQMNAKEKARCNIRQYIPIGAVKGNFWDDAPAPGMYYDTDINMWCPESFKLEKMEIIEEDTQRIIDTTPDEEREGYSVNGKKLVPYVSVVTERMNARKNIDENPAREVQQVHCDTGTPIASNHVSIKEEKATAIPKSARTTSRSRIVDIAPPVEPISIPEPIVPIEVSKPTVEPQPEAVEQSKKTRRSARMDEADFDILASQFIYPTDLAEKKPLFFPTDIRESLKLVARLIPGGKVSPSHIAIHIIRAWLDENRDLLNRMLSSQKLSI</sequence>
<reference evidence="1 2" key="1">
    <citation type="submission" date="2019-02" db="EMBL/GenBank/DDBJ databases">
        <title>Isolation and identification of novel species under the genus Muribaculum.</title>
        <authorList>
            <person name="Miyake S."/>
            <person name="Ding Y."/>
            <person name="Low A."/>
            <person name="Soh M."/>
            <person name="Seedorf H."/>
        </authorList>
    </citation>
    <scope>NUCLEOTIDE SEQUENCE [LARGE SCALE GENOMIC DNA]</scope>
    <source>
        <strain evidence="1 2">TLL-A3</strain>
    </source>
</reference>
<gene>
    <name evidence="1" type="ORF">EZ315_10265</name>
</gene>
<evidence type="ECO:0008006" key="3">
    <source>
        <dbReference type="Google" id="ProtNLM"/>
    </source>
</evidence>
<protein>
    <recommendedName>
        <fullName evidence="3">DUF3408 domain-containing protein</fullName>
    </recommendedName>
</protein>
<dbReference type="RefSeq" id="WP_135471992.1">
    <property type="nucleotide sequence ID" value="NZ_CASPHE010000126.1"/>
</dbReference>
<organism evidence="1 2">
    <name type="scientific">Duncaniella freteri</name>
    <dbReference type="NCBI Taxonomy" id="2530391"/>
    <lineage>
        <taxon>Bacteria</taxon>
        <taxon>Pseudomonadati</taxon>
        <taxon>Bacteroidota</taxon>
        <taxon>Bacteroidia</taxon>
        <taxon>Bacteroidales</taxon>
        <taxon>Muribaculaceae</taxon>
        <taxon>Duncaniella</taxon>
    </lineage>
</organism>
<dbReference type="EMBL" id="SJSA01000002">
    <property type="protein sequence ID" value="TGG36249.1"/>
    <property type="molecule type" value="Genomic_DNA"/>
</dbReference>
<keyword evidence="2" id="KW-1185">Reference proteome</keyword>
<dbReference type="GeneID" id="82150170"/>
<dbReference type="Proteomes" id="UP000297635">
    <property type="component" value="Unassembled WGS sequence"/>
</dbReference>
<name>A0A4Z0UZP5_9BACT</name>
<evidence type="ECO:0000313" key="1">
    <source>
        <dbReference type="EMBL" id="TGG36249.1"/>
    </source>
</evidence>
<proteinExistence type="predicted"/>